<dbReference type="EMBL" id="JALLPB020000687">
    <property type="protein sequence ID" value="KAL3807005.1"/>
    <property type="molecule type" value="Genomic_DNA"/>
</dbReference>
<feature type="region of interest" description="Disordered" evidence="4">
    <location>
        <begin position="16"/>
        <end position="35"/>
    </location>
</feature>
<evidence type="ECO:0000256" key="4">
    <source>
        <dbReference type="SAM" id="MobiDB-lite"/>
    </source>
</evidence>
<sequence>MKKFIQPPMYRSARAVLPSSIPSSPGSSRGRSRRQWSPLLPEMSTVRAIQLLLVTIALVMLIVNAFHLLPMFLAMDSNHHPSSSSSSSSSSSGGGGGMADRPRPGVIGDVVGAPDAMGMHHGVHKNLIVHRLGLLEHMEKLFGGKKDDGPSSPTTTTTKTGGGGINADDANRSSNAVMEVTGEVRSPILPNHPTMQTNDESSGSQSQGGSRDVIIERKLARGFSGLPMNRTPALLGAKRGTVECDVNVDFMAYWNSPQGIRDESFVSPFRVETPNGKRKYVTFEPDGGGFNNIRMSFENIVVFAAATGRTLVLPPPRQIYLLNTVTSLVDFFPLLSESFKKRLDVITSAEFFALEIVEGGYLEVQNKTLREDLVRLSWGCESVPGAYDCNMMNRFLRERAELSPFNDHVCLIFDEDVMKTGMSPDAILSPKTKRYINEFCRNRGELYYSKLLDANVLHFQTSDVDHFRLLNHFYTTIYFTNPAIDNYYKRFVRDFVHYNDNVFCAAGKVVQLLQDEGRKRGFDVDEEGGGGYSAMHVRRGDLQYKEVVISAEEWYNNTAKLWRPNELLYIATDEKDKSFFDPLARHYDLRFLEDYFDKVGLESLDSNLLGMVEIAVASKGRLFVGTWHSTFSGYICRMRGYYGVSKMSNYYSFRPRRLSMHKWPSNEKANFEAREWQSAWLGIDGDDYILHDLEPNSNSPIGPAANISLLGEPFPRPKYLSRGFSGLPMEKSPALVSASRGKIRCDINVDSLAYWNDPQGKRDREFVSPFRSSSTAGKRQYITFWQDAGRFNNIRMAFEILMVFAAATGRTVVLPPAQNFHLEYGDSTVDGLDHFYSFENEEFKKRVPVISMAEFIELEAKQNGLIKLDPEDYIRTLKLSLSCENLKRSDDYCGKVFQSIANASNTVTAKIGDGVDGATCLIFDEDVFRNSPRNSADFDRFCGVSNYSDRYWAIVPARSTLCANKAPSSRHVQTRKPVFYTHELAEPDIIHFGLEYRLLSHFYNFIYFTNPIIDNYMKRFVRDFIHYNDNIFCAAGKIVRSIQQEAIERGFSLDEEGGGGYSSIHVRRDDLQFKEVWLSEDQWWSNTKEIWKSNEILYIASDEKNRMFFDHFAAKHDLRFLDDYVDMANLSTLPKEYLGMIDVIVASRGRAFVGTFFSTFTGYITRLRGYYGMSKYTTFYGWNPMKYEMQKGEFFASSNEFKREYPIGWIAIDGDERVFRDNEDERNPGDGEVASSDGEKSANSSMHGIRSLEETMINALGFLPNEDGEMEVAGDGTSLFTVFSTDCGKFQHWQSYLLFFSAMRVRQPGFITRVVSGCTDEQQQEARDWHQEHIAVMSNRFRIVFTPKFSDITGRDGEKTGDEYKYFNKPFGVKYYLENSSDFGWDEKVGKMTAVEDKAAVIIIDPDMILLKPLTTDFSGSGVEFWQPFKNEIKRKQKVEPGSPFGQTYGLGDNWRKFADTAGPDSPAHNIDERTAIAHYQVGPPYIATALDMHKIVRRWAELAPKVYNEKPQMMAEMYAYCLAAADVGLPHEVVNSMMVSQIDTYGEGWNLIDTLPNNEVCLAGITPNRMQNHLPMVFHYCQSYSAGGVSFYKYMMDDDIFTCQKPLLVEPVDDAMSPEKGHPPNIGRGKDMLLLKRNVFATCLITSAVNEALRFFKLHHCNDETSNKGNELKPSS</sequence>
<comment type="caution">
    <text evidence="6">The sequence shown here is derived from an EMBL/GenBank/DDBJ whole genome shotgun (WGS) entry which is preliminary data.</text>
</comment>
<dbReference type="GO" id="GO:0016740">
    <property type="term" value="F:transferase activity"/>
    <property type="evidence" value="ECO:0007669"/>
    <property type="project" value="UniProtKB-KW"/>
</dbReference>
<feature type="compositionally biased region" description="Low complexity" evidence="4">
    <location>
        <begin position="201"/>
        <end position="210"/>
    </location>
</feature>
<keyword evidence="5" id="KW-0472">Membrane</keyword>
<keyword evidence="5" id="KW-0812">Transmembrane</keyword>
<reference evidence="6 7" key="1">
    <citation type="submission" date="2024-10" db="EMBL/GenBank/DDBJ databases">
        <title>Updated reference genomes for cyclostephanoid diatoms.</title>
        <authorList>
            <person name="Roberts W.R."/>
            <person name="Alverson A.J."/>
        </authorList>
    </citation>
    <scope>NUCLEOTIDE SEQUENCE [LARGE SCALE GENOMIC DNA]</scope>
    <source>
        <strain evidence="6 7">AJA228-03</strain>
    </source>
</reference>
<dbReference type="Proteomes" id="UP001530377">
    <property type="component" value="Unassembled WGS sequence"/>
</dbReference>
<protein>
    <recommendedName>
        <fullName evidence="8">O-fucosyltransferase family protein</fullName>
    </recommendedName>
</protein>
<organism evidence="6 7">
    <name type="scientific">Cyclostephanos tholiformis</name>
    <dbReference type="NCBI Taxonomy" id="382380"/>
    <lineage>
        <taxon>Eukaryota</taxon>
        <taxon>Sar</taxon>
        <taxon>Stramenopiles</taxon>
        <taxon>Ochrophyta</taxon>
        <taxon>Bacillariophyta</taxon>
        <taxon>Coscinodiscophyceae</taxon>
        <taxon>Thalassiosirophycidae</taxon>
        <taxon>Stephanodiscales</taxon>
        <taxon>Stephanodiscaceae</taxon>
        <taxon>Cyclostephanos</taxon>
    </lineage>
</organism>
<keyword evidence="5" id="KW-1133">Transmembrane helix</keyword>
<dbReference type="PANTHER" id="PTHR31469">
    <property type="entry name" value="OS07G0633600 PROTEIN"/>
    <property type="match status" value="1"/>
</dbReference>
<name>A0ABD3R2M0_9STRA</name>
<dbReference type="CDD" id="cd11296">
    <property type="entry name" value="O-FucT_like"/>
    <property type="match status" value="2"/>
</dbReference>
<proteinExistence type="predicted"/>
<dbReference type="GO" id="GO:0006004">
    <property type="term" value="P:fucose metabolic process"/>
    <property type="evidence" value="ECO:0007669"/>
    <property type="project" value="UniProtKB-KW"/>
</dbReference>
<keyword evidence="1" id="KW-0808">Transferase</keyword>
<dbReference type="InterPro" id="IPR019378">
    <property type="entry name" value="GDP-Fuc_O-FucTrfase"/>
</dbReference>
<keyword evidence="2" id="KW-0294">Fucose metabolism</keyword>
<evidence type="ECO:0000313" key="7">
    <source>
        <dbReference type="Proteomes" id="UP001530377"/>
    </source>
</evidence>
<feature type="transmembrane region" description="Helical" evidence="5">
    <location>
        <begin position="51"/>
        <end position="75"/>
    </location>
</feature>
<accession>A0ABD3R2M0</accession>
<dbReference type="Gene3D" id="3.40.50.11340">
    <property type="match status" value="2"/>
</dbReference>
<dbReference type="PANTHER" id="PTHR31469:SF8">
    <property type="entry name" value="OS07G0641000 PROTEIN"/>
    <property type="match status" value="1"/>
</dbReference>
<evidence type="ECO:0008006" key="8">
    <source>
        <dbReference type="Google" id="ProtNLM"/>
    </source>
</evidence>
<feature type="region of interest" description="Disordered" evidence="4">
    <location>
        <begin position="142"/>
        <end position="210"/>
    </location>
</feature>
<feature type="region of interest" description="Disordered" evidence="4">
    <location>
        <begin position="78"/>
        <end position="112"/>
    </location>
</feature>
<keyword evidence="7" id="KW-1185">Reference proteome</keyword>
<dbReference type="Pfam" id="PF10250">
    <property type="entry name" value="O-FucT"/>
    <property type="match status" value="2"/>
</dbReference>
<evidence type="ECO:0000256" key="3">
    <source>
        <dbReference type="ARBA" id="ARBA00023277"/>
    </source>
</evidence>
<evidence type="ECO:0000256" key="2">
    <source>
        <dbReference type="ARBA" id="ARBA00023253"/>
    </source>
</evidence>
<feature type="compositionally biased region" description="Basic and acidic residues" evidence="4">
    <location>
        <begin position="1220"/>
        <end position="1229"/>
    </location>
</feature>
<feature type="region of interest" description="Disordered" evidence="4">
    <location>
        <begin position="1220"/>
        <end position="1245"/>
    </location>
</feature>
<evidence type="ECO:0000256" key="5">
    <source>
        <dbReference type="SAM" id="Phobius"/>
    </source>
</evidence>
<dbReference type="FunFam" id="3.40.50.11350:FF:000014">
    <property type="entry name" value="Uncharacterized protein"/>
    <property type="match status" value="2"/>
</dbReference>
<feature type="compositionally biased region" description="Low complexity" evidence="4">
    <location>
        <begin position="82"/>
        <end position="91"/>
    </location>
</feature>
<feature type="compositionally biased region" description="Low complexity" evidence="4">
    <location>
        <begin position="18"/>
        <end position="29"/>
    </location>
</feature>
<evidence type="ECO:0000313" key="6">
    <source>
        <dbReference type="EMBL" id="KAL3807005.1"/>
    </source>
</evidence>
<dbReference type="Gene3D" id="3.40.50.11350">
    <property type="match status" value="2"/>
</dbReference>
<evidence type="ECO:0000256" key="1">
    <source>
        <dbReference type="ARBA" id="ARBA00022679"/>
    </source>
</evidence>
<keyword evidence="3" id="KW-0119">Carbohydrate metabolism</keyword>
<gene>
    <name evidence="6" type="ORF">ACHAXA_010481</name>
</gene>
<feature type="compositionally biased region" description="Low complexity" evidence="4">
    <location>
        <begin position="150"/>
        <end position="159"/>
    </location>
</feature>